<evidence type="ECO:0000313" key="1">
    <source>
        <dbReference type="EMBL" id="TXG62096.1"/>
    </source>
</evidence>
<organism evidence="1 2">
    <name type="scientific">Acer yangbiense</name>
    <dbReference type="NCBI Taxonomy" id="1000413"/>
    <lineage>
        <taxon>Eukaryota</taxon>
        <taxon>Viridiplantae</taxon>
        <taxon>Streptophyta</taxon>
        <taxon>Embryophyta</taxon>
        <taxon>Tracheophyta</taxon>
        <taxon>Spermatophyta</taxon>
        <taxon>Magnoliopsida</taxon>
        <taxon>eudicotyledons</taxon>
        <taxon>Gunneridae</taxon>
        <taxon>Pentapetalae</taxon>
        <taxon>rosids</taxon>
        <taxon>malvids</taxon>
        <taxon>Sapindales</taxon>
        <taxon>Sapindaceae</taxon>
        <taxon>Hippocastanoideae</taxon>
        <taxon>Acereae</taxon>
        <taxon>Acer</taxon>
    </lineage>
</organism>
<sequence>MGRKTNLRNKTNRNLDLIESSRFSGPSSPSLKIRVESLGQEDIGATKFHNRAKESFRPAVIKIFLDGVDTKKALTPKDFMDYSRISFSVVQGELIVTGIKASLTDQLISSIWFFRFVSRGDYRGRVEERIV</sequence>
<dbReference type="AlphaFoldDB" id="A0A5C7I065"/>
<protein>
    <submittedName>
        <fullName evidence="1">Uncharacterized protein</fullName>
    </submittedName>
</protein>
<gene>
    <name evidence="1" type="ORF">EZV62_013459</name>
</gene>
<dbReference type="Proteomes" id="UP000323000">
    <property type="component" value="Chromosome 5"/>
</dbReference>
<keyword evidence="2" id="KW-1185">Reference proteome</keyword>
<comment type="caution">
    <text evidence="1">The sequence shown here is derived from an EMBL/GenBank/DDBJ whole genome shotgun (WGS) entry which is preliminary data.</text>
</comment>
<accession>A0A5C7I065</accession>
<evidence type="ECO:0000313" key="2">
    <source>
        <dbReference type="Proteomes" id="UP000323000"/>
    </source>
</evidence>
<proteinExistence type="predicted"/>
<name>A0A5C7I065_9ROSI</name>
<dbReference type="EMBL" id="VAHF01000005">
    <property type="protein sequence ID" value="TXG62096.1"/>
    <property type="molecule type" value="Genomic_DNA"/>
</dbReference>
<reference evidence="2" key="1">
    <citation type="journal article" date="2019" name="Gigascience">
        <title>De novo genome assembly of the endangered Acer yangbiense, a plant species with extremely small populations endemic to Yunnan Province, China.</title>
        <authorList>
            <person name="Yang J."/>
            <person name="Wariss H.M."/>
            <person name="Tao L."/>
            <person name="Zhang R."/>
            <person name="Yun Q."/>
            <person name="Hollingsworth P."/>
            <person name="Dao Z."/>
            <person name="Luo G."/>
            <person name="Guo H."/>
            <person name="Ma Y."/>
            <person name="Sun W."/>
        </authorList>
    </citation>
    <scope>NUCLEOTIDE SEQUENCE [LARGE SCALE GENOMIC DNA]</scope>
    <source>
        <strain evidence="2">cv. Malutang</strain>
    </source>
</reference>
<dbReference type="OrthoDB" id="1754341at2759"/>